<name>A0ABQ7XQW3_BRANA</name>
<organism evidence="2 3">
    <name type="scientific">Brassica napus</name>
    <name type="common">Rape</name>
    <dbReference type="NCBI Taxonomy" id="3708"/>
    <lineage>
        <taxon>Eukaryota</taxon>
        <taxon>Viridiplantae</taxon>
        <taxon>Streptophyta</taxon>
        <taxon>Embryophyta</taxon>
        <taxon>Tracheophyta</taxon>
        <taxon>Spermatophyta</taxon>
        <taxon>Magnoliopsida</taxon>
        <taxon>eudicotyledons</taxon>
        <taxon>Gunneridae</taxon>
        <taxon>Pentapetalae</taxon>
        <taxon>rosids</taxon>
        <taxon>malvids</taxon>
        <taxon>Brassicales</taxon>
        <taxon>Brassicaceae</taxon>
        <taxon>Brassiceae</taxon>
        <taxon>Brassica</taxon>
    </lineage>
</organism>
<reference evidence="2 3" key="1">
    <citation type="submission" date="2021-05" db="EMBL/GenBank/DDBJ databases">
        <title>Genome Assembly of Synthetic Allotetraploid Brassica napus Reveals Homoeologous Exchanges between Subgenomes.</title>
        <authorList>
            <person name="Davis J.T."/>
        </authorList>
    </citation>
    <scope>NUCLEOTIDE SEQUENCE [LARGE SCALE GENOMIC DNA]</scope>
    <source>
        <strain evidence="3">cv. Da-Ae</strain>
        <tissue evidence="2">Seedling</tissue>
    </source>
</reference>
<dbReference type="EMBL" id="JAGKQM010000019">
    <property type="protein sequence ID" value="KAH0858288.1"/>
    <property type="molecule type" value="Genomic_DNA"/>
</dbReference>
<protein>
    <submittedName>
        <fullName evidence="2">Uncharacterized protein</fullName>
    </submittedName>
</protein>
<gene>
    <name evidence="2" type="ORF">HID58_086549</name>
</gene>
<sequence>NPDCSSSFGRPAAFFLLRDCWSPSSLYLCFFLPLLSLLHFIWRQIWTLVARSLSFLLPFMLALLGWIRLAESVMGSLGRRSCGAFPPCLGDLQQCALEPVNLPLRVFLGLLSFPYQKGLRRVLRRGGVCKEMSSWSCQPRRFPSVAARAEIAGFRS</sequence>
<feature type="transmembrane region" description="Helical" evidence="1">
    <location>
        <begin position="48"/>
        <end position="70"/>
    </location>
</feature>
<evidence type="ECO:0000256" key="1">
    <source>
        <dbReference type="SAM" id="Phobius"/>
    </source>
</evidence>
<dbReference type="Proteomes" id="UP000824890">
    <property type="component" value="Unassembled WGS sequence"/>
</dbReference>
<keyword evidence="1" id="KW-1133">Transmembrane helix</keyword>
<keyword evidence="3" id="KW-1185">Reference proteome</keyword>
<comment type="caution">
    <text evidence="2">The sequence shown here is derived from an EMBL/GenBank/DDBJ whole genome shotgun (WGS) entry which is preliminary data.</text>
</comment>
<accession>A0ABQ7XQW3</accession>
<evidence type="ECO:0000313" key="2">
    <source>
        <dbReference type="EMBL" id="KAH0858288.1"/>
    </source>
</evidence>
<feature type="non-terminal residue" evidence="2">
    <location>
        <position position="1"/>
    </location>
</feature>
<evidence type="ECO:0000313" key="3">
    <source>
        <dbReference type="Proteomes" id="UP000824890"/>
    </source>
</evidence>
<keyword evidence="1" id="KW-0472">Membrane</keyword>
<keyword evidence="1" id="KW-0812">Transmembrane</keyword>
<feature type="transmembrane region" description="Helical" evidence="1">
    <location>
        <begin position="25"/>
        <end position="42"/>
    </location>
</feature>
<proteinExistence type="predicted"/>